<evidence type="ECO:0000313" key="11">
    <source>
        <dbReference type="EMBL" id="QZN96254.1"/>
    </source>
</evidence>
<dbReference type="InterPro" id="IPR027417">
    <property type="entry name" value="P-loop_NTPase"/>
</dbReference>
<keyword evidence="12" id="KW-1185">Reference proteome</keyword>
<comment type="subcellular location">
    <subcellularLocation>
        <location evidence="1">Cell inner membrane</location>
        <topology evidence="1">Peripheral membrane protein</topology>
    </subcellularLocation>
</comment>
<dbReference type="PANTHER" id="PTHR43297">
    <property type="entry name" value="OLIGOPEPTIDE TRANSPORT ATP-BINDING PROTEIN APPD"/>
    <property type="match status" value="1"/>
</dbReference>
<dbReference type="Gene3D" id="3.40.50.300">
    <property type="entry name" value="P-loop containing nucleotide triphosphate hydrolases"/>
    <property type="match status" value="1"/>
</dbReference>
<protein>
    <submittedName>
        <fullName evidence="11">ABC transporter ATP-binding protein</fullName>
    </submittedName>
</protein>
<dbReference type="Pfam" id="PF00005">
    <property type="entry name" value="ABC_tran"/>
    <property type="match status" value="1"/>
</dbReference>
<comment type="similarity">
    <text evidence="2">Belongs to the ABC transporter superfamily.</text>
</comment>
<keyword evidence="8" id="KW-1278">Translocase</keyword>
<dbReference type="GO" id="GO:0005524">
    <property type="term" value="F:ATP binding"/>
    <property type="evidence" value="ECO:0007669"/>
    <property type="project" value="UniProtKB-KW"/>
</dbReference>
<dbReference type="PROSITE" id="PS50893">
    <property type="entry name" value="ABC_TRANSPORTER_2"/>
    <property type="match status" value="1"/>
</dbReference>
<evidence type="ECO:0000256" key="5">
    <source>
        <dbReference type="ARBA" id="ARBA00022519"/>
    </source>
</evidence>
<keyword evidence="7 11" id="KW-0067">ATP-binding</keyword>
<dbReference type="PANTHER" id="PTHR43297:SF14">
    <property type="entry name" value="ATPASE AAA-TYPE CORE DOMAIN-CONTAINING PROTEIN"/>
    <property type="match status" value="1"/>
</dbReference>
<keyword evidence="9" id="KW-0472">Membrane</keyword>
<evidence type="ECO:0000313" key="12">
    <source>
        <dbReference type="Proteomes" id="UP000825886"/>
    </source>
</evidence>
<evidence type="ECO:0000256" key="6">
    <source>
        <dbReference type="ARBA" id="ARBA00022741"/>
    </source>
</evidence>
<dbReference type="SUPFAM" id="SSF52540">
    <property type="entry name" value="P-loop containing nucleoside triphosphate hydrolases"/>
    <property type="match status" value="1"/>
</dbReference>
<dbReference type="RefSeq" id="WP_222159309.1">
    <property type="nucleotide sequence ID" value="NZ_CP081864.1"/>
</dbReference>
<evidence type="ECO:0000259" key="10">
    <source>
        <dbReference type="PROSITE" id="PS50893"/>
    </source>
</evidence>
<dbReference type="InterPro" id="IPR017871">
    <property type="entry name" value="ABC_transporter-like_CS"/>
</dbReference>
<keyword evidence="6" id="KW-0547">Nucleotide-binding</keyword>
<feature type="domain" description="ABC transporter" evidence="10">
    <location>
        <begin position="6"/>
        <end position="253"/>
    </location>
</feature>
<dbReference type="CDD" id="cd03257">
    <property type="entry name" value="ABC_NikE_OppD_transporters"/>
    <property type="match status" value="1"/>
</dbReference>
<proteinExistence type="inferred from homology"/>
<keyword evidence="4" id="KW-1003">Cell membrane</keyword>
<dbReference type="EMBL" id="CP081864">
    <property type="protein sequence ID" value="QZN96254.1"/>
    <property type="molecule type" value="Genomic_DNA"/>
</dbReference>
<evidence type="ECO:0000256" key="1">
    <source>
        <dbReference type="ARBA" id="ARBA00004417"/>
    </source>
</evidence>
<dbReference type="InterPro" id="IPR003593">
    <property type="entry name" value="AAA+_ATPase"/>
</dbReference>
<keyword evidence="3" id="KW-0813">Transport</keyword>
<dbReference type="SMART" id="SM00382">
    <property type="entry name" value="AAA"/>
    <property type="match status" value="1"/>
</dbReference>
<dbReference type="InterPro" id="IPR003439">
    <property type="entry name" value="ABC_transporter-like_ATP-bd"/>
</dbReference>
<sequence>MNTPLLQVEHLEVALAQTSRALLHDVSFSLAPHRCLGVIGESGSGKSLLCRALLGLLNTAFVCRGTLRFADDEPLGFHDAALRRYRGRDISLIPQHPMTAFDPLQPIGKQMVETLCAHLALRPREAKEKAIALLQQVRMENAAKRFDDYPAQLSGGMLQRVTIAIALGLAPRLLIADEPTSALDAVTQAEIVQLFAELRSRNAMTLLFVSHDLGAIQRLADSVMVMHQGRRVEQGETHAVLNHPHHAHTRYLVEARQAMLGRYAQWAPPVTVQEEGA</sequence>
<gene>
    <name evidence="11" type="ORF">K6K13_01895</name>
</gene>
<evidence type="ECO:0000256" key="9">
    <source>
        <dbReference type="ARBA" id="ARBA00023136"/>
    </source>
</evidence>
<evidence type="ECO:0000256" key="8">
    <source>
        <dbReference type="ARBA" id="ARBA00022967"/>
    </source>
</evidence>
<keyword evidence="5" id="KW-0997">Cell inner membrane</keyword>
<name>A0ABX9ANR4_9ENTR</name>
<dbReference type="InterPro" id="IPR050388">
    <property type="entry name" value="ABC_Ni/Peptide_Import"/>
</dbReference>
<dbReference type="PROSITE" id="PS00211">
    <property type="entry name" value="ABC_TRANSPORTER_1"/>
    <property type="match status" value="1"/>
</dbReference>
<dbReference type="Proteomes" id="UP000825886">
    <property type="component" value="Chromosome"/>
</dbReference>
<evidence type="ECO:0000256" key="2">
    <source>
        <dbReference type="ARBA" id="ARBA00005417"/>
    </source>
</evidence>
<accession>A0ABX9ANR4</accession>
<reference evidence="11 12" key="1">
    <citation type="submission" date="2021-08" db="EMBL/GenBank/DDBJ databases">
        <title>Culture and genomic analysis of Symbiopectobacterium purcellii sp. nov. gen. nov., isolated from the leafhopper Empoasca decipiens.</title>
        <authorList>
            <person name="Nadal-Jimenez P."/>
            <person name="Siozios S."/>
            <person name="Halliday N."/>
            <person name="Camara M."/>
            <person name="Hurst G.D.D."/>
        </authorList>
    </citation>
    <scope>NUCLEOTIDE SEQUENCE [LARGE SCALE GENOMIC DNA]</scope>
    <source>
        <strain evidence="11 12">SyEd1</strain>
    </source>
</reference>
<organism evidence="11 12">
    <name type="scientific">Symbiopectobacterium purcellii</name>
    <dbReference type="NCBI Taxonomy" id="2871826"/>
    <lineage>
        <taxon>Bacteria</taxon>
        <taxon>Pseudomonadati</taxon>
        <taxon>Pseudomonadota</taxon>
        <taxon>Gammaproteobacteria</taxon>
        <taxon>Enterobacterales</taxon>
        <taxon>Enterobacteriaceae</taxon>
    </lineage>
</organism>
<evidence type="ECO:0000256" key="7">
    <source>
        <dbReference type="ARBA" id="ARBA00022840"/>
    </source>
</evidence>
<evidence type="ECO:0000256" key="3">
    <source>
        <dbReference type="ARBA" id="ARBA00022448"/>
    </source>
</evidence>
<evidence type="ECO:0000256" key="4">
    <source>
        <dbReference type="ARBA" id="ARBA00022475"/>
    </source>
</evidence>